<dbReference type="InterPro" id="IPR052549">
    <property type="entry name" value="SpmB"/>
</dbReference>
<accession>A0A377GXR6</accession>
<name>A0A377GXR6_9FUSO</name>
<evidence type="ECO:0000256" key="1">
    <source>
        <dbReference type="SAM" id="Phobius"/>
    </source>
</evidence>
<proteinExistence type="predicted"/>
<dbReference type="InterPro" id="IPR011642">
    <property type="entry name" value="Gate_dom"/>
</dbReference>
<gene>
    <name evidence="3" type="primary">spmB</name>
    <name evidence="3" type="ORF">NCTC10723_01246</name>
</gene>
<evidence type="ECO:0000313" key="3">
    <source>
        <dbReference type="EMBL" id="STO31787.1"/>
    </source>
</evidence>
<dbReference type="PANTHER" id="PTHR35793:SF2">
    <property type="entry name" value="INNER MEMBRANE PROTEIN YJIG"/>
    <property type="match status" value="1"/>
</dbReference>
<dbReference type="Proteomes" id="UP000255328">
    <property type="component" value="Unassembled WGS sequence"/>
</dbReference>
<feature type="transmembrane region" description="Helical" evidence="1">
    <location>
        <begin position="77"/>
        <end position="101"/>
    </location>
</feature>
<evidence type="ECO:0000313" key="4">
    <source>
        <dbReference type="Proteomes" id="UP000255328"/>
    </source>
</evidence>
<keyword evidence="4" id="KW-1185">Reference proteome</keyword>
<feature type="domain" description="Nucleoside transporter/FeoB GTPase Gate" evidence="2">
    <location>
        <begin position="48"/>
        <end position="149"/>
    </location>
</feature>
<dbReference type="OrthoDB" id="9805623at2"/>
<reference evidence="3 4" key="1">
    <citation type="submission" date="2018-06" db="EMBL/GenBank/DDBJ databases">
        <authorList>
            <consortium name="Pathogen Informatics"/>
            <person name="Doyle S."/>
        </authorList>
    </citation>
    <scope>NUCLEOTIDE SEQUENCE [LARGE SCALE GENOMIC DNA]</scope>
    <source>
        <strain evidence="3 4">NCTC10723</strain>
    </source>
</reference>
<dbReference type="EMBL" id="UGGU01000003">
    <property type="protein sequence ID" value="STO31787.1"/>
    <property type="molecule type" value="Genomic_DNA"/>
</dbReference>
<feature type="transmembrane region" description="Helical" evidence="1">
    <location>
        <begin position="121"/>
        <end position="144"/>
    </location>
</feature>
<keyword evidence="1" id="KW-1133">Transmembrane helix</keyword>
<organism evidence="3 4">
    <name type="scientific">Fusobacterium necrogenes</name>
    <dbReference type="NCBI Taxonomy" id="858"/>
    <lineage>
        <taxon>Bacteria</taxon>
        <taxon>Fusobacteriati</taxon>
        <taxon>Fusobacteriota</taxon>
        <taxon>Fusobacteriia</taxon>
        <taxon>Fusobacteriales</taxon>
        <taxon>Fusobacteriaceae</taxon>
        <taxon>Fusobacterium</taxon>
    </lineage>
</organism>
<keyword evidence="1" id="KW-0812">Transmembrane</keyword>
<dbReference type="RefSeq" id="WP_040493632.1">
    <property type="nucleotide sequence ID" value="NZ_CASFEE010000010.1"/>
</dbReference>
<dbReference type="Pfam" id="PF07670">
    <property type="entry name" value="Gate"/>
    <property type="match status" value="1"/>
</dbReference>
<feature type="transmembrane region" description="Helical" evidence="1">
    <location>
        <begin position="47"/>
        <end position="65"/>
    </location>
</feature>
<dbReference type="GO" id="GO:0005886">
    <property type="term" value="C:plasma membrane"/>
    <property type="evidence" value="ECO:0007669"/>
    <property type="project" value="TreeGrafter"/>
</dbReference>
<dbReference type="GeneID" id="62763457"/>
<protein>
    <submittedName>
        <fullName evidence="3">Spore maturation protein B</fullName>
    </submittedName>
</protein>
<dbReference type="AlphaFoldDB" id="A0A377GXR6"/>
<feature type="transmembrane region" description="Helical" evidence="1">
    <location>
        <begin position="9"/>
        <end position="27"/>
    </location>
</feature>
<evidence type="ECO:0000259" key="2">
    <source>
        <dbReference type="Pfam" id="PF07670"/>
    </source>
</evidence>
<dbReference type="PANTHER" id="PTHR35793">
    <property type="entry name" value="INNER MEMBRANE PROTEIN YJIG"/>
    <property type="match status" value="1"/>
</dbReference>
<keyword evidence="1" id="KW-0472">Membrane</keyword>
<sequence>MFVRIMENISLYAIPLIILVIVGYAYFVKKIKVYEVFCEGAKEGFNTAIRIIPFLVAMLVAIGIFRASGCIDIMMKILDPVFSLIGMPGEVLPMAILRPLSGGGATGVMNDLMLTYGPDSLIGRIASTMMGSTETTFYVLAVYFGAVSIRKTRHAVAAGLLADLAGLLTAVWICRIMFA</sequence>
<feature type="transmembrane region" description="Helical" evidence="1">
    <location>
        <begin position="156"/>
        <end position="178"/>
    </location>
</feature>